<organism evidence="1">
    <name type="scientific">Anguilla anguilla</name>
    <name type="common">European freshwater eel</name>
    <name type="synonym">Muraena anguilla</name>
    <dbReference type="NCBI Taxonomy" id="7936"/>
    <lineage>
        <taxon>Eukaryota</taxon>
        <taxon>Metazoa</taxon>
        <taxon>Chordata</taxon>
        <taxon>Craniata</taxon>
        <taxon>Vertebrata</taxon>
        <taxon>Euteleostomi</taxon>
        <taxon>Actinopterygii</taxon>
        <taxon>Neopterygii</taxon>
        <taxon>Teleostei</taxon>
        <taxon>Anguilliformes</taxon>
        <taxon>Anguillidae</taxon>
        <taxon>Anguilla</taxon>
    </lineage>
</organism>
<dbReference type="EMBL" id="GBXM01103386">
    <property type="protein sequence ID" value="JAH05191.1"/>
    <property type="molecule type" value="Transcribed_RNA"/>
</dbReference>
<reference evidence="1" key="1">
    <citation type="submission" date="2014-11" db="EMBL/GenBank/DDBJ databases">
        <authorList>
            <person name="Amaro Gonzalez C."/>
        </authorList>
    </citation>
    <scope>NUCLEOTIDE SEQUENCE</scope>
</reference>
<protein>
    <submittedName>
        <fullName evidence="1">Uncharacterized protein</fullName>
    </submittedName>
</protein>
<accession>A0A0E9PKL3</accession>
<sequence length="57" mass="6326">MVGYTVSEALALTIGRALQEQKQEMMSFPVSSILQRRSTTQRGLIVNSTVCRRGNLV</sequence>
<reference evidence="1" key="2">
    <citation type="journal article" date="2015" name="Fish Shellfish Immunol.">
        <title>Early steps in the European eel (Anguilla anguilla)-Vibrio vulnificus interaction in the gills: Role of the RtxA13 toxin.</title>
        <authorList>
            <person name="Callol A."/>
            <person name="Pajuelo D."/>
            <person name="Ebbesson L."/>
            <person name="Teles M."/>
            <person name="MacKenzie S."/>
            <person name="Amaro C."/>
        </authorList>
    </citation>
    <scope>NUCLEOTIDE SEQUENCE</scope>
</reference>
<evidence type="ECO:0000313" key="1">
    <source>
        <dbReference type="EMBL" id="JAH05191.1"/>
    </source>
</evidence>
<name>A0A0E9PKL3_ANGAN</name>
<dbReference type="AlphaFoldDB" id="A0A0E9PKL3"/>
<proteinExistence type="predicted"/>